<dbReference type="Proteomes" id="UP000594759">
    <property type="component" value="Chromosome"/>
</dbReference>
<proteinExistence type="predicted"/>
<dbReference type="KEGG" id="pex:IZT61_04105"/>
<organism evidence="1 2">
    <name type="scientific">Pedobacter endophyticus</name>
    <dbReference type="NCBI Taxonomy" id="2789740"/>
    <lineage>
        <taxon>Bacteria</taxon>
        <taxon>Pseudomonadati</taxon>
        <taxon>Bacteroidota</taxon>
        <taxon>Sphingobacteriia</taxon>
        <taxon>Sphingobacteriales</taxon>
        <taxon>Sphingobacteriaceae</taxon>
        <taxon>Pedobacter</taxon>
    </lineage>
</organism>
<reference evidence="1 2" key="1">
    <citation type="submission" date="2020-11" db="EMBL/GenBank/DDBJ databases">
        <title>Pedobacter endophytica, an endophytic bacteria isolated form Carex pumila.</title>
        <authorList>
            <person name="Peng Y."/>
            <person name="Jiang L."/>
            <person name="Lee J."/>
        </authorList>
    </citation>
    <scope>NUCLEOTIDE SEQUENCE [LARGE SCALE GENOMIC DNA]</scope>
    <source>
        <strain evidence="1 2">JBR3-12</strain>
    </source>
</reference>
<sequence>MLQQKKDIVEALQKQILLLQGVKPSGEGGLQDIGLPQICNAFPNGIFPSGAIHEFLGCNMEDAAASGGFITALMATLMRTGTNCIWISTKRTLYPASLNAFGISPDRLLFIDLKSEKDVLWATEEALKCSSIAVVVSELDEISFAQSRRLQLVVEKSRVTGFLIRRNAEKLSNTICVARWKISPLPSREIDDLPGLGFPNWQVALLKVRNGLPGSWNVSYLNGAFCEEIPQAEKQFIEEKRREAI</sequence>
<gene>
    <name evidence="1" type="ORF">IZT61_04105</name>
</gene>
<dbReference type="Gene3D" id="3.40.50.300">
    <property type="entry name" value="P-loop containing nucleotide triphosphate hydrolases"/>
    <property type="match status" value="1"/>
</dbReference>
<dbReference type="RefSeq" id="WP_196099929.1">
    <property type="nucleotide sequence ID" value="NZ_CP064939.1"/>
</dbReference>
<dbReference type="InterPro" id="IPR017026">
    <property type="entry name" value="ImuA"/>
</dbReference>
<dbReference type="EMBL" id="CP064939">
    <property type="protein sequence ID" value="QPH40475.1"/>
    <property type="molecule type" value="Genomic_DNA"/>
</dbReference>
<dbReference type="InterPro" id="IPR027417">
    <property type="entry name" value="P-loop_NTPase"/>
</dbReference>
<name>A0A7S9Q015_9SPHI</name>
<dbReference type="PIRSF" id="PIRSF034285">
    <property type="entry name" value="UCP034285"/>
    <property type="match status" value="1"/>
</dbReference>
<accession>A0A7S9Q015</accession>
<dbReference type="SUPFAM" id="SSF52540">
    <property type="entry name" value="P-loop containing nucleoside triphosphate hydrolases"/>
    <property type="match status" value="1"/>
</dbReference>
<protein>
    <submittedName>
        <fullName evidence="1">Error-prone repair protein ImuA</fullName>
    </submittedName>
</protein>
<evidence type="ECO:0000313" key="1">
    <source>
        <dbReference type="EMBL" id="QPH40475.1"/>
    </source>
</evidence>
<evidence type="ECO:0000313" key="2">
    <source>
        <dbReference type="Proteomes" id="UP000594759"/>
    </source>
</evidence>
<dbReference type="AlphaFoldDB" id="A0A7S9Q015"/>
<keyword evidence="2" id="KW-1185">Reference proteome</keyword>